<dbReference type="HOGENOM" id="CLU_756632_0_0_1"/>
<gene>
    <name evidence="1" type="ORF">JAAARDRAFT_78208</name>
</gene>
<dbReference type="Proteomes" id="UP000027265">
    <property type="component" value="Unassembled WGS sequence"/>
</dbReference>
<name>A0A067PUJ3_9AGAM</name>
<evidence type="ECO:0000313" key="1">
    <source>
        <dbReference type="EMBL" id="KDQ58483.1"/>
    </source>
</evidence>
<dbReference type="InParanoid" id="A0A067PUJ3"/>
<proteinExistence type="predicted"/>
<dbReference type="AlphaFoldDB" id="A0A067PUJ3"/>
<sequence>MSLLTVDNRIKLVTDAKCCVLSHLTRSDAKKTGADELDITLCDGFYRMIQKTSDGKPLDASLDAPKLIGQTQLPVVMDGSPQVTDRFWRLTRQFGVKNGYTIVPAWAPIADASGLGPTTVDDKSAVFVRKDSCYPIWNVRCDESVTYRDVDGKYITINLFRILEVGTNKCWKSDGGSGKQVKISQVTAGQPPADELFEMVLSVPEQNVSINSVQTITATASSGQIVRKFYFGAPVTASKIPLYVSVQLSTNARDQGWANHPDQGLWSWFELAILPKGFNTGDAVPVDKIKKAKDGSPLTFISHRLPLSSTYEDQTGVLFEKDHELFKNLADGDVIGVLACAQFAMWKCDARSGNMNFVELFVDPNA</sequence>
<dbReference type="EMBL" id="KL197717">
    <property type="protein sequence ID" value="KDQ58483.1"/>
    <property type="molecule type" value="Genomic_DNA"/>
</dbReference>
<dbReference type="STRING" id="933084.A0A067PUJ3"/>
<reference evidence="2" key="1">
    <citation type="journal article" date="2014" name="Proc. Natl. Acad. Sci. U.S.A.">
        <title>Extensive sampling of basidiomycete genomes demonstrates inadequacy of the white-rot/brown-rot paradigm for wood decay fungi.</title>
        <authorList>
            <person name="Riley R."/>
            <person name="Salamov A.A."/>
            <person name="Brown D.W."/>
            <person name="Nagy L.G."/>
            <person name="Floudas D."/>
            <person name="Held B.W."/>
            <person name="Levasseur A."/>
            <person name="Lombard V."/>
            <person name="Morin E."/>
            <person name="Otillar R."/>
            <person name="Lindquist E.A."/>
            <person name="Sun H."/>
            <person name="LaButti K.M."/>
            <person name="Schmutz J."/>
            <person name="Jabbour D."/>
            <person name="Luo H."/>
            <person name="Baker S.E."/>
            <person name="Pisabarro A.G."/>
            <person name="Walton J.D."/>
            <person name="Blanchette R.A."/>
            <person name="Henrissat B."/>
            <person name="Martin F."/>
            <person name="Cullen D."/>
            <person name="Hibbett D.S."/>
            <person name="Grigoriev I.V."/>
        </authorList>
    </citation>
    <scope>NUCLEOTIDE SEQUENCE [LARGE SCALE GENOMIC DNA]</scope>
    <source>
        <strain evidence="2">MUCL 33604</strain>
    </source>
</reference>
<protein>
    <submittedName>
        <fullName evidence="1">Uncharacterized protein</fullName>
    </submittedName>
</protein>
<dbReference type="OrthoDB" id="630895at2759"/>
<organism evidence="1 2">
    <name type="scientific">Jaapia argillacea MUCL 33604</name>
    <dbReference type="NCBI Taxonomy" id="933084"/>
    <lineage>
        <taxon>Eukaryota</taxon>
        <taxon>Fungi</taxon>
        <taxon>Dikarya</taxon>
        <taxon>Basidiomycota</taxon>
        <taxon>Agaricomycotina</taxon>
        <taxon>Agaricomycetes</taxon>
        <taxon>Agaricomycetidae</taxon>
        <taxon>Jaapiales</taxon>
        <taxon>Jaapiaceae</taxon>
        <taxon>Jaapia</taxon>
    </lineage>
</organism>
<accession>A0A067PUJ3</accession>
<keyword evidence="2" id="KW-1185">Reference proteome</keyword>
<evidence type="ECO:0000313" key="2">
    <source>
        <dbReference type="Proteomes" id="UP000027265"/>
    </source>
</evidence>